<accession>A0ABM7H3N9</accession>
<keyword evidence="2" id="KW-0472">Membrane</keyword>
<dbReference type="RefSeq" id="WP_221058797.1">
    <property type="nucleotide sequence ID" value="NZ_AP019781.1"/>
</dbReference>
<organism evidence="3 4">
    <name type="scientific">Methanoculleus chikugoensis</name>
    <dbReference type="NCBI Taxonomy" id="118126"/>
    <lineage>
        <taxon>Archaea</taxon>
        <taxon>Methanobacteriati</taxon>
        <taxon>Methanobacteriota</taxon>
        <taxon>Stenosarchaea group</taxon>
        <taxon>Methanomicrobia</taxon>
        <taxon>Methanomicrobiales</taxon>
        <taxon>Methanomicrobiaceae</taxon>
        <taxon>Methanoculleus</taxon>
    </lineage>
</organism>
<gene>
    <name evidence="3" type="ORF">MchiMG62_04050</name>
</gene>
<dbReference type="Proteomes" id="UP000824969">
    <property type="component" value="Chromosome"/>
</dbReference>
<keyword evidence="4" id="KW-1185">Reference proteome</keyword>
<evidence type="ECO:0000313" key="4">
    <source>
        <dbReference type="Proteomes" id="UP000824969"/>
    </source>
</evidence>
<dbReference type="EMBL" id="AP019781">
    <property type="protein sequence ID" value="BBL67224.1"/>
    <property type="molecule type" value="Genomic_DNA"/>
</dbReference>
<name>A0ABM7H3N9_9EURY</name>
<keyword evidence="2" id="KW-1133">Transmembrane helix</keyword>
<keyword evidence="2" id="KW-0812">Transmembrane</keyword>
<feature type="transmembrane region" description="Helical" evidence="2">
    <location>
        <begin position="34"/>
        <end position="53"/>
    </location>
</feature>
<proteinExistence type="predicted"/>
<evidence type="ECO:0000256" key="2">
    <source>
        <dbReference type="SAM" id="Phobius"/>
    </source>
</evidence>
<protein>
    <submittedName>
        <fullName evidence="3">Uncharacterized protein</fullName>
    </submittedName>
</protein>
<dbReference type="GeneID" id="66129904"/>
<evidence type="ECO:0000256" key="1">
    <source>
        <dbReference type="SAM" id="MobiDB-lite"/>
    </source>
</evidence>
<sequence>MITLAPAGDTPEAPFSEFFDIFGLATRAHRPLTYALEPLAALFAAVILAFYSLVELNVDWSTDCTHLASPGESGGQRIKPYRGTPGG</sequence>
<evidence type="ECO:0000313" key="3">
    <source>
        <dbReference type="EMBL" id="BBL67224.1"/>
    </source>
</evidence>
<feature type="region of interest" description="Disordered" evidence="1">
    <location>
        <begin position="68"/>
        <end position="87"/>
    </location>
</feature>
<reference evidence="3 4" key="1">
    <citation type="submission" date="2019-06" db="EMBL/GenBank/DDBJ databases">
        <title>Complete genome sequence of Methanoculleus chikugoensis strain MG62.</title>
        <authorList>
            <person name="Asakawa S."/>
            <person name="Dianou D."/>
        </authorList>
    </citation>
    <scope>NUCLEOTIDE SEQUENCE [LARGE SCALE GENOMIC DNA]</scope>
    <source>
        <strain evidence="3 4">MG62</strain>
    </source>
</reference>